<reference evidence="2 3" key="1">
    <citation type="submission" date="2012-04" db="EMBL/GenBank/DDBJ databases">
        <authorList>
            <person name="Genoscope - CEA"/>
        </authorList>
    </citation>
    <scope>NUCLEOTIDE SEQUENCE [LARGE SCALE GENOMIC DNA]</scope>
    <source>
        <strain evidence="2 3">9701</strain>
    </source>
</reference>
<gene>
    <name evidence="2" type="ORF">MICAK_3260005</name>
</gene>
<evidence type="ECO:0000259" key="1">
    <source>
        <dbReference type="PROSITE" id="PS51186"/>
    </source>
</evidence>
<protein>
    <recommendedName>
        <fullName evidence="1">N-acetyltransferase domain-containing protein</fullName>
    </recommendedName>
</protein>
<comment type="caution">
    <text evidence="2">The sequence shown here is derived from an EMBL/GenBank/DDBJ whole genome shotgun (WGS) entry which is preliminary data.</text>
</comment>
<dbReference type="InterPro" id="IPR016181">
    <property type="entry name" value="Acyl_CoA_acyltransferase"/>
</dbReference>
<dbReference type="RefSeq" id="WP_002802973.1">
    <property type="nucleotide sequence ID" value="NZ_HE974191.1"/>
</dbReference>
<dbReference type="SUPFAM" id="SSF55729">
    <property type="entry name" value="Acyl-CoA N-acyltransferases (Nat)"/>
    <property type="match status" value="2"/>
</dbReference>
<feature type="domain" description="N-acetyltransferase" evidence="1">
    <location>
        <begin position="6"/>
        <end position="160"/>
    </location>
</feature>
<accession>I4ISX3</accession>
<evidence type="ECO:0000313" key="2">
    <source>
        <dbReference type="EMBL" id="CCI37397.1"/>
    </source>
</evidence>
<organism evidence="2 3">
    <name type="scientific">Microcystis aeruginosa PCC 9701</name>
    <dbReference type="NCBI Taxonomy" id="721123"/>
    <lineage>
        <taxon>Bacteria</taxon>
        <taxon>Bacillati</taxon>
        <taxon>Cyanobacteriota</taxon>
        <taxon>Cyanophyceae</taxon>
        <taxon>Oscillatoriophycideae</taxon>
        <taxon>Chroococcales</taxon>
        <taxon>Microcystaceae</taxon>
        <taxon>Microcystis</taxon>
    </lineage>
</organism>
<dbReference type="PROSITE" id="PS51186">
    <property type="entry name" value="GNAT"/>
    <property type="match status" value="1"/>
</dbReference>
<proteinExistence type="predicted"/>
<dbReference type="AlphaFoldDB" id="I4ISX3"/>
<name>I4ISX3_MICAE</name>
<dbReference type="Proteomes" id="UP000004047">
    <property type="component" value="Unassembled WGS sequence"/>
</dbReference>
<evidence type="ECO:0000313" key="3">
    <source>
        <dbReference type="Proteomes" id="UP000004047"/>
    </source>
</evidence>
<sequence length="361" mass="41426">MTRPSITIRELEESDLPAIVELINLRDEQQYSVEAVKHTVYGSEGSTVRNWLALVDGKPVGLSGWAVRELKQGTNCYRAGYWQNLFIHPDYRKLMLYPQLVFAMFKGAKESNLDFIYTANRRLEVWQAHLKLGFVKTGDLAVLAKPLQPAKLVRKSKQLPPYLDAICRPLDWTYALYWRLRNFFRFERTLKVEQISWDNDDVLALLCNLLEEDAGDRLHEKTTANSLRARYRTNLEEDPYILLGIKMQGRLAAAIIYRVARRGNGIYAGVIMDLVVPSGREVYGLALLAAAETHALRNSCEVMIYLDGIGERVKQLVQKCGYFKSPEQYVMLIWNQSQVTDIPSLSKPQDWRFAFGAHDAF</sequence>
<dbReference type="InterPro" id="IPR000182">
    <property type="entry name" value="GNAT_dom"/>
</dbReference>
<dbReference type="EMBL" id="CAIQ01000253">
    <property type="protein sequence ID" value="CCI37397.1"/>
    <property type="molecule type" value="Genomic_DNA"/>
</dbReference>
<dbReference type="Gene3D" id="3.40.630.30">
    <property type="match status" value="1"/>
</dbReference>
<dbReference type="HOGENOM" id="CLU_766855_0_0_3"/>
<dbReference type="GO" id="GO:0016747">
    <property type="term" value="F:acyltransferase activity, transferring groups other than amino-acyl groups"/>
    <property type="evidence" value="ECO:0007669"/>
    <property type="project" value="InterPro"/>
</dbReference>